<dbReference type="PANTHER" id="PTHR11895:SF169">
    <property type="entry name" value="GLUTAMYL-TRNA(GLN) AMIDOTRANSFERASE"/>
    <property type="match status" value="1"/>
</dbReference>
<protein>
    <recommendedName>
        <fullName evidence="6">Allophanate hydrolase</fullName>
    </recommendedName>
</protein>
<name>A0ABR4C8R2_9HELO</name>
<dbReference type="Gene3D" id="1.20.58.1700">
    <property type="match status" value="1"/>
</dbReference>
<evidence type="ECO:0000259" key="3">
    <source>
        <dbReference type="Pfam" id="PF01425"/>
    </source>
</evidence>
<accession>A0ABR4C8R2</accession>
<feature type="domain" description="Amidase" evidence="3">
    <location>
        <begin position="281"/>
        <end position="705"/>
    </location>
</feature>
<dbReference type="InterPro" id="IPR000868">
    <property type="entry name" value="Isochorismatase-like_dom"/>
</dbReference>
<gene>
    <name evidence="4" type="ORF">VTL71DRAFT_3228</name>
</gene>
<evidence type="ECO:0000313" key="4">
    <source>
        <dbReference type="EMBL" id="KAL2065558.1"/>
    </source>
</evidence>
<proteinExistence type="inferred from homology"/>
<dbReference type="InterPro" id="IPR036380">
    <property type="entry name" value="Isochorismatase-like_sf"/>
</dbReference>
<dbReference type="InterPro" id="IPR036928">
    <property type="entry name" value="AS_sf"/>
</dbReference>
<dbReference type="EMBL" id="JAZHXI010000012">
    <property type="protein sequence ID" value="KAL2065558.1"/>
    <property type="molecule type" value="Genomic_DNA"/>
</dbReference>
<dbReference type="PANTHER" id="PTHR11895">
    <property type="entry name" value="TRANSAMIDASE"/>
    <property type="match status" value="1"/>
</dbReference>
<evidence type="ECO:0000313" key="5">
    <source>
        <dbReference type="Proteomes" id="UP001595075"/>
    </source>
</evidence>
<dbReference type="CDD" id="cd00431">
    <property type="entry name" value="cysteine_hydrolases"/>
    <property type="match status" value="1"/>
</dbReference>
<evidence type="ECO:0000256" key="1">
    <source>
        <dbReference type="ARBA" id="ARBA00006336"/>
    </source>
</evidence>
<evidence type="ECO:0000259" key="2">
    <source>
        <dbReference type="Pfam" id="PF00857"/>
    </source>
</evidence>
<keyword evidence="5" id="KW-1185">Reference proteome</keyword>
<dbReference type="InterPro" id="IPR000120">
    <property type="entry name" value="Amidase"/>
</dbReference>
<comment type="caution">
    <text evidence="4">The sequence shown here is derived from an EMBL/GenBank/DDBJ whole genome shotgun (WGS) entry which is preliminary data.</text>
</comment>
<dbReference type="Gene3D" id="3.90.1300.10">
    <property type="entry name" value="Amidase signature (AS) domain"/>
    <property type="match status" value="1"/>
</dbReference>
<dbReference type="Pfam" id="PF01425">
    <property type="entry name" value="Amidase"/>
    <property type="match status" value="1"/>
</dbReference>
<evidence type="ECO:0008006" key="6">
    <source>
        <dbReference type="Google" id="ProtNLM"/>
    </source>
</evidence>
<dbReference type="SUPFAM" id="SSF75304">
    <property type="entry name" value="Amidase signature (AS) enzymes"/>
    <property type="match status" value="1"/>
</dbReference>
<dbReference type="Pfam" id="PF00857">
    <property type="entry name" value="Isochorismatase"/>
    <property type="match status" value="1"/>
</dbReference>
<comment type="similarity">
    <text evidence="1">Belongs to the isochorismatase family.</text>
</comment>
<dbReference type="InterPro" id="IPR023631">
    <property type="entry name" value="Amidase_dom"/>
</dbReference>
<dbReference type="Gene3D" id="3.40.50.850">
    <property type="entry name" value="Isochorismatase-like"/>
    <property type="match status" value="1"/>
</dbReference>
<organism evidence="4 5">
    <name type="scientific">Oculimacula yallundae</name>
    <dbReference type="NCBI Taxonomy" id="86028"/>
    <lineage>
        <taxon>Eukaryota</taxon>
        <taxon>Fungi</taxon>
        <taxon>Dikarya</taxon>
        <taxon>Ascomycota</taxon>
        <taxon>Pezizomycotina</taxon>
        <taxon>Leotiomycetes</taxon>
        <taxon>Helotiales</taxon>
        <taxon>Ploettnerulaceae</taxon>
        <taxon>Oculimacula</taxon>
    </lineage>
</organism>
<dbReference type="SUPFAM" id="SSF52499">
    <property type="entry name" value="Isochorismatase-like hydrolases"/>
    <property type="match status" value="1"/>
</dbReference>
<reference evidence="4 5" key="1">
    <citation type="journal article" date="2024" name="Commun. Biol.">
        <title>Comparative genomic analysis of thermophilic fungi reveals convergent evolutionary adaptations and gene losses.</title>
        <authorList>
            <person name="Steindorff A.S."/>
            <person name="Aguilar-Pontes M.V."/>
            <person name="Robinson A.J."/>
            <person name="Andreopoulos B."/>
            <person name="LaButti K."/>
            <person name="Kuo A."/>
            <person name="Mondo S."/>
            <person name="Riley R."/>
            <person name="Otillar R."/>
            <person name="Haridas S."/>
            <person name="Lipzen A."/>
            <person name="Grimwood J."/>
            <person name="Schmutz J."/>
            <person name="Clum A."/>
            <person name="Reid I.D."/>
            <person name="Moisan M.C."/>
            <person name="Butler G."/>
            <person name="Nguyen T.T.M."/>
            <person name="Dewar K."/>
            <person name="Conant G."/>
            <person name="Drula E."/>
            <person name="Henrissat B."/>
            <person name="Hansel C."/>
            <person name="Singer S."/>
            <person name="Hutchinson M.I."/>
            <person name="de Vries R.P."/>
            <person name="Natvig D.O."/>
            <person name="Powell A.J."/>
            <person name="Tsang A."/>
            <person name="Grigoriev I.V."/>
        </authorList>
    </citation>
    <scope>NUCLEOTIDE SEQUENCE [LARGE SCALE GENOMIC DNA]</scope>
    <source>
        <strain evidence="4 5">CBS 494.80</strain>
    </source>
</reference>
<dbReference type="Proteomes" id="UP001595075">
    <property type="component" value="Unassembled WGS sequence"/>
</dbReference>
<sequence>MSSSIKMSLPNARPYTFTFPPATTALIIIDMQRDFVDPDGFGSIQCGNPEIFSAVRSIVPTLQKVLEVSRNIGLHIIHTREGHRPDLSDLPPSKRLRQISAPNGHHTMGIGDQGPMGRLLVRGEWGHDIIDELRQLPGETVIDKPGKGSYWGTGLHRVLLARGITHILFSGVTTECCVTTTLRECNDRGFECCILSDCTGGFDAQMVTTSMDIICGQDGLFGYVGNSTDFFASASKSRELTPPSTPPVSEDTLLPIAQLQQRYQSGLETPENVINSVFDRIERYEVLDPAVWISRQSRQDALAAAQTLVEKYNGKPMPPLFGIPFALKDNIDVEGVMTTAACEVFAYTARTTAPAVQLLLDAGALYIGKLNMDQLATGLSGCRSPYGTPHSVYSNEHISGGSSSGSAVAVAAHLVSFALGTDTAGSGRVPAAFNGIVGFKPTKGTISARGVIPACKSLDTISIMAPSLADARQIWYTIDRHDALDPYAKTPLSLSLWKQDFRGPKDGGFTFGVPPPSALEACSKEYQDLFEVSVQNLRSCGGRLVEVDYTPFEKAADLLYGASLVHERIASIGHEFLEANISNLHPTTSALFTAALTAPLKPWNVFHDQSLQAEYTMQAQRTFNPLEGGIDVLLVPSTPCHPTIKEMEADPLGLNARLGIFTHAGNVVDLCGVTVNAGWVEKEGGMKLPFGVTFLGGSGYDGRILDIAKVFEDAVDSGSK</sequence>
<feature type="domain" description="Isochorismatase-like" evidence="2">
    <location>
        <begin position="24"/>
        <end position="212"/>
    </location>
</feature>